<evidence type="ECO:0000256" key="6">
    <source>
        <dbReference type="ARBA" id="ARBA00022692"/>
    </source>
</evidence>
<name>A0A2T4MZ25_AERVE</name>
<evidence type="ECO:0000256" key="9">
    <source>
        <dbReference type="ARBA" id="ARBA00025772"/>
    </source>
</evidence>
<evidence type="ECO:0000256" key="8">
    <source>
        <dbReference type="ARBA" id="ARBA00023136"/>
    </source>
</evidence>
<gene>
    <name evidence="12" type="primary">gspH</name>
    <name evidence="12" type="ORF">DAA48_18125</name>
</gene>
<feature type="domain" description="General secretion pathway GspH" evidence="11">
    <location>
        <begin position="48"/>
        <end position="168"/>
    </location>
</feature>
<comment type="caution">
    <text evidence="12">The sequence shown here is derived from an EMBL/GenBank/DDBJ whole genome shotgun (WGS) entry which is preliminary data.</text>
</comment>
<keyword evidence="8" id="KW-0472">Membrane</keyword>
<evidence type="ECO:0000313" key="12">
    <source>
        <dbReference type="EMBL" id="PTH79828.1"/>
    </source>
</evidence>
<dbReference type="PRINTS" id="PR00885">
    <property type="entry name" value="BCTERIALGSPH"/>
</dbReference>
<dbReference type="GO" id="GO:0005886">
    <property type="term" value="C:plasma membrane"/>
    <property type="evidence" value="ECO:0007669"/>
    <property type="project" value="UniProtKB-SubCell"/>
</dbReference>
<dbReference type="InterPro" id="IPR012902">
    <property type="entry name" value="N_methyl_site"/>
</dbReference>
<proteinExistence type="inferred from homology"/>
<dbReference type="InterPro" id="IPR022346">
    <property type="entry name" value="T2SS_GspH"/>
</dbReference>
<dbReference type="Pfam" id="PF12019">
    <property type="entry name" value="GspH"/>
    <property type="match status" value="1"/>
</dbReference>
<dbReference type="AlphaFoldDB" id="A0A2T4MZ25"/>
<keyword evidence="3" id="KW-1003">Cell membrane</keyword>
<dbReference type="Gene3D" id="3.55.40.10">
    <property type="entry name" value="minor pseudopilin epsh domain"/>
    <property type="match status" value="1"/>
</dbReference>
<dbReference type="InterPro" id="IPR045584">
    <property type="entry name" value="Pilin-like"/>
</dbReference>
<comment type="similarity">
    <text evidence="9">Belongs to the GSP H family.</text>
</comment>
<dbReference type="NCBIfam" id="TIGR01708">
    <property type="entry name" value="typeII_sec_gspH"/>
    <property type="match status" value="1"/>
</dbReference>
<dbReference type="EMBL" id="PZKL01000039">
    <property type="protein sequence ID" value="PTH79828.1"/>
    <property type="molecule type" value="Genomic_DNA"/>
</dbReference>
<evidence type="ECO:0000256" key="10">
    <source>
        <dbReference type="ARBA" id="ARBA00030775"/>
    </source>
</evidence>
<dbReference type="GO" id="GO:0015628">
    <property type="term" value="P:protein secretion by the type II secretion system"/>
    <property type="evidence" value="ECO:0007669"/>
    <property type="project" value="InterPro"/>
</dbReference>
<dbReference type="InterPro" id="IPR049875">
    <property type="entry name" value="TypeII_GspH"/>
</dbReference>
<dbReference type="InterPro" id="IPR002416">
    <property type="entry name" value="T2SS_protein-GspH"/>
</dbReference>
<dbReference type="GO" id="GO:0015627">
    <property type="term" value="C:type II protein secretion system complex"/>
    <property type="evidence" value="ECO:0007669"/>
    <property type="project" value="InterPro"/>
</dbReference>
<sequence length="190" mass="21522">MKRSLSFHRQSGFTLLEVLLVAMLMGLVATAVTLSMGGARGDRELDKQARRLMATLQLAQEYAVMDGRLVGIRIEDNGWQFMQRQAKDRKWLALTGDKQLGPVQLAENMTLALELEGFGWQPDSDEKIEQKRDEKERTPQLLIFPGGELSPFVLTFTQQDDDARYTRIVKGDEFGRLTLLTGDEDEEVSE</sequence>
<evidence type="ECO:0000256" key="4">
    <source>
        <dbReference type="ARBA" id="ARBA00022481"/>
    </source>
</evidence>
<dbReference type="NCBIfam" id="TIGR02532">
    <property type="entry name" value="IV_pilin_GFxxxE"/>
    <property type="match status" value="1"/>
</dbReference>
<reference evidence="12 13" key="1">
    <citation type="submission" date="2018-03" db="EMBL/GenBank/DDBJ databases">
        <title>Aeromonas veronii whole genome sequencing and analysis.</title>
        <authorList>
            <person name="Xie H."/>
            <person name="Liu T."/>
            <person name="Wang K."/>
        </authorList>
    </citation>
    <scope>NUCLEOTIDE SEQUENCE [LARGE SCALE GENOMIC DNA]</scope>
    <source>
        <strain evidence="12 13">XH.VA.1</strain>
    </source>
</reference>
<dbReference type="Proteomes" id="UP000241986">
    <property type="component" value="Unassembled WGS sequence"/>
</dbReference>
<dbReference type="PROSITE" id="PS00409">
    <property type="entry name" value="PROKAR_NTER_METHYL"/>
    <property type="match status" value="1"/>
</dbReference>
<evidence type="ECO:0000256" key="3">
    <source>
        <dbReference type="ARBA" id="ARBA00022475"/>
    </source>
</evidence>
<protein>
    <recommendedName>
        <fullName evidence="2">Type II secretion system protein H</fullName>
    </recommendedName>
    <alternativeName>
        <fullName evidence="10">General secretion pathway protein H</fullName>
    </alternativeName>
</protein>
<dbReference type="RefSeq" id="WP_107684222.1">
    <property type="nucleotide sequence ID" value="NZ_CAWQUB010000001.1"/>
</dbReference>
<comment type="subcellular location">
    <subcellularLocation>
        <location evidence="1">Cell inner membrane</location>
        <topology evidence="1">Single-pass membrane protein</topology>
    </subcellularLocation>
</comment>
<keyword evidence="7" id="KW-1133">Transmembrane helix</keyword>
<dbReference type="SUPFAM" id="SSF54523">
    <property type="entry name" value="Pili subunits"/>
    <property type="match status" value="1"/>
</dbReference>
<keyword evidence="6" id="KW-0812">Transmembrane</keyword>
<evidence type="ECO:0000256" key="5">
    <source>
        <dbReference type="ARBA" id="ARBA00022519"/>
    </source>
</evidence>
<evidence type="ECO:0000259" key="11">
    <source>
        <dbReference type="Pfam" id="PF12019"/>
    </source>
</evidence>
<evidence type="ECO:0000256" key="7">
    <source>
        <dbReference type="ARBA" id="ARBA00022989"/>
    </source>
</evidence>
<evidence type="ECO:0000256" key="2">
    <source>
        <dbReference type="ARBA" id="ARBA00021549"/>
    </source>
</evidence>
<organism evidence="12 13">
    <name type="scientific">Aeromonas veronii</name>
    <dbReference type="NCBI Taxonomy" id="654"/>
    <lineage>
        <taxon>Bacteria</taxon>
        <taxon>Pseudomonadati</taxon>
        <taxon>Pseudomonadota</taxon>
        <taxon>Gammaproteobacteria</taxon>
        <taxon>Aeromonadales</taxon>
        <taxon>Aeromonadaceae</taxon>
        <taxon>Aeromonas</taxon>
    </lineage>
</organism>
<dbReference type="Pfam" id="PF07963">
    <property type="entry name" value="N_methyl"/>
    <property type="match status" value="1"/>
</dbReference>
<evidence type="ECO:0000256" key="1">
    <source>
        <dbReference type="ARBA" id="ARBA00004377"/>
    </source>
</evidence>
<evidence type="ECO:0000313" key="13">
    <source>
        <dbReference type="Proteomes" id="UP000241986"/>
    </source>
</evidence>
<keyword evidence="5" id="KW-0997">Cell inner membrane</keyword>
<accession>A0A2T4MZ25</accession>
<keyword evidence="4" id="KW-0488">Methylation</keyword>